<keyword evidence="2" id="KW-1185">Reference proteome</keyword>
<sequence length="266" mass="30416">MSFSRWRGSRVRPSYSSDGHHLISLVSHRPIVNLIGNPAVYTPAQATFVPARSSFHHSNLHVLYVSGQGVHPFSECMLIALLKAYEPTWNFNHIRLTNLCCPPTLPRTKPPMETATSTLLIIRNLHDLAPRVQAVLREYCLQTVTAKSSFLVLINVPRRPRCTPSFIHAVQVKTLESIRTTFLLGFLPDEVRDDVTFRVMALAKTEEKIVVRKIVRWLKRHNKRIRYTGKVEHLDVRKSEIRKQCGTSENVSIQIVISSSACFRHY</sequence>
<protein>
    <submittedName>
        <fullName evidence="1">Uncharacterized protein</fullName>
    </submittedName>
</protein>
<dbReference type="AlphaFoldDB" id="A0A1D1UKY6"/>
<name>A0A1D1UKY6_RAMVA</name>
<comment type="caution">
    <text evidence="1">The sequence shown here is derived from an EMBL/GenBank/DDBJ whole genome shotgun (WGS) entry which is preliminary data.</text>
</comment>
<dbReference type="EMBL" id="BDGG01000001">
    <property type="protein sequence ID" value="GAU90379.1"/>
    <property type="molecule type" value="Genomic_DNA"/>
</dbReference>
<dbReference type="Proteomes" id="UP000186922">
    <property type="component" value="Unassembled WGS sequence"/>
</dbReference>
<reference evidence="1 2" key="1">
    <citation type="journal article" date="2016" name="Nat. Commun.">
        <title>Extremotolerant tardigrade genome and improved radiotolerance of human cultured cells by tardigrade-unique protein.</title>
        <authorList>
            <person name="Hashimoto T."/>
            <person name="Horikawa D.D."/>
            <person name="Saito Y."/>
            <person name="Kuwahara H."/>
            <person name="Kozuka-Hata H."/>
            <person name="Shin-I T."/>
            <person name="Minakuchi Y."/>
            <person name="Ohishi K."/>
            <person name="Motoyama A."/>
            <person name="Aizu T."/>
            <person name="Enomoto A."/>
            <person name="Kondo K."/>
            <person name="Tanaka S."/>
            <person name="Hara Y."/>
            <person name="Koshikawa S."/>
            <person name="Sagara H."/>
            <person name="Miura T."/>
            <person name="Yokobori S."/>
            <person name="Miyagawa K."/>
            <person name="Suzuki Y."/>
            <person name="Kubo T."/>
            <person name="Oyama M."/>
            <person name="Kohara Y."/>
            <person name="Fujiyama A."/>
            <person name="Arakawa K."/>
            <person name="Katayama T."/>
            <person name="Toyoda A."/>
            <person name="Kunieda T."/>
        </authorList>
    </citation>
    <scope>NUCLEOTIDE SEQUENCE [LARGE SCALE GENOMIC DNA]</scope>
    <source>
        <strain evidence="1 2">YOKOZUNA-1</strain>
    </source>
</reference>
<evidence type="ECO:0000313" key="2">
    <source>
        <dbReference type="Proteomes" id="UP000186922"/>
    </source>
</evidence>
<dbReference type="OrthoDB" id="10647717at2759"/>
<organism evidence="1 2">
    <name type="scientific">Ramazzottius varieornatus</name>
    <name type="common">Water bear</name>
    <name type="synonym">Tardigrade</name>
    <dbReference type="NCBI Taxonomy" id="947166"/>
    <lineage>
        <taxon>Eukaryota</taxon>
        <taxon>Metazoa</taxon>
        <taxon>Ecdysozoa</taxon>
        <taxon>Tardigrada</taxon>
        <taxon>Eutardigrada</taxon>
        <taxon>Parachela</taxon>
        <taxon>Hypsibioidea</taxon>
        <taxon>Ramazzottiidae</taxon>
        <taxon>Ramazzottius</taxon>
    </lineage>
</organism>
<evidence type="ECO:0000313" key="1">
    <source>
        <dbReference type="EMBL" id="GAU90379.1"/>
    </source>
</evidence>
<accession>A0A1D1UKY6</accession>
<gene>
    <name evidence="1" type="primary">RvY_02800</name>
    <name evidence="1" type="synonym">RvY_02800.1</name>
    <name evidence="1" type="ORF">RvY_02800-1</name>
</gene>
<proteinExistence type="predicted"/>